<dbReference type="Proteomes" id="UP000325577">
    <property type="component" value="Linkage Group LG10"/>
</dbReference>
<dbReference type="Pfam" id="PF07714">
    <property type="entry name" value="PK_Tyr_Ser-Thr"/>
    <property type="match status" value="1"/>
</dbReference>
<keyword evidence="11 18" id="KW-0547">Nucleotide-binding</keyword>
<dbReference type="Pfam" id="PF00560">
    <property type="entry name" value="LRR_1"/>
    <property type="match status" value="5"/>
</dbReference>
<evidence type="ECO:0000256" key="19">
    <source>
        <dbReference type="SAM" id="Phobius"/>
    </source>
</evidence>
<keyword evidence="17" id="KW-0325">Glycoprotein</keyword>
<comment type="subcellular location">
    <subcellularLocation>
        <location evidence="1">Cell membrane</location>
        <topology evidence="1">Single-pass membrane protein</topology>
    </subcellularLocation>
    <subcellularLocation>
        <location evidence="2">Membrane</location>
        <topology evidence="2">Single-pass type I membrane protein</topology>
    </subcellularLocation>
</comment>
<feature type="domain" description="Leucine-rich repeat-containing N-terminal plant-type" evidence="22">
    <location>
        <begin position="34"/>
        <end position="70"/>
    </location>
</feature>
<dbReference type="PANTHER" id="PTHR27000">
    <property type="entry name" value="LEUCINE-RICH REPEAT RECEPTOR-LIKE PROTEIN KINASE FAMILY PROTEIN-RELATED"/>
    <property type="match status" value="1"/>
</dbReference>
<evidence type="ECO:0000259" key="21">
    <source>
        <dbReference type="Pfam" id="PF07714"/>
    </source>
</evidence>
<feature type="chain" id="PRO_5023902153" description="non-specific serine/threonine protein kinase" evidence="20">
    <location>
        <begin position="28"/>
        <end position="698"/>
    </location>
</feature>
<evidence type="ECO:0000256" key="6">
    <source>
        <dbReference type="ARBA" id="ARBA00022614"/>
    </source>
</evidence>
<keyword evidence="7" id="KW-0808">Transferase</keyword>
<dbReference type="GO" id="GO:0006952">
    <property type="term" value="P:defense response"/>
    <property type="evidence" value="ECO:0007669"/>
    <property type="project" value="UniProtKB-ARBA"/>
</dbReference>
<dbReference type="InterPro" id="IPR013210">
    <property type="entry name" value="LRR_N_plant-typ"/>
</dbReference>
<dbReference type="Gene3D" id="1.10.510.10">
    <property type="entry name" value="Transferase(Phosphotransferase) domain 1"/>
    <property type="match status" value="1"/>
</dbReference>
<dbReference type="OrthoDB" id="1640047at2759"/>
<dbReference type="Gene3D" id="3.30.200.20">
    <property type="entry name" value="Phosphorylase Kinase, domain 1"/>
    <property type="match status" value="1"/>
</dbReference>
<protein>
    <recommendedName>
        <fullName evidence="3">non-specific serine/threonine protein kinase</fullName>
        <ecNumber evidence="3">2.7.11.1</ecNumber>
    </recommendedName>
</protein>
<dbReference type="GO" id="GO:0051707">
    <property type="term" value="P:response to other organism"/>
    <property type="evidence" value="ECO:0007669"/>
    <property type="project" value="UniProtKB-ARBA"/>
</dbReference>
<evidence type="ECO:0000256" key="5">
    <source>
        <dbReference type="ARBA" id="ARBA00022527"/>
    </source>
</evidence>
<evidence type="ECO:0000256" key="18">
    <source>
        <dbReference type="PROSITE-ProRule" id="PRU10141"/>
    </source>
</evidence>
<dbReference type="InterPro" id="IPR001245">
    <property type="entry name" value="Ser-Thr/Tyr_kinase_cat_dom"/>
</dbReference>
<evidence type="ECO:0000256" key="9">
    <source>
        <dbReference type="ARBA" id="ARBA00022729"/>
    </source>
</evidence>
<feature type="domain" description="Serine-threonine/tyrosine-protein kinase catalytic" evidence="21">
    <location>
        <begin position="558"/>
        <end position="686"/>
    </location>
</feature>
<dbReference type="PROSITE" id="PS51450">
    <property type="entry name" value="LRR"/>
    <property type="match status" value="1"/>
</dbReference>
<dbReference type="InterPro" id="IPR032675">
    <property type="entry name" value="LRR_dom_sf"/>
</dbReference>
<keyword evidence="9 20" id="KW-0732">Signal</keyword>
<feature type="transmembrane region" description="Helical" evidence="19">
    <location>
        <begin position="458"/>
        <end position="483"/>
    </location>
</feature>
<dbReference type="GO" id="GO:0004674">
    <property type="term" value="F:protein serine/threonine kinase activity"/>
    <property type="evidence" value="ECO:0007669"/>
    <property type="project" value="UniProtKB-KW"/>
</dbReference>
<dbReference type="FunFam" id="3.80.10.10:FF:000288">
    <property type="entry name" value="LRR receptor-like serine/threonine-protein kinase EFR"/>
    <property type="match status" value="1"/>
</dbReference>
<dbReference type="FunFam" id="3.80.10.10:FF:000129">
    <property type="entry name" value="Leucine-rich repeat receptor-like kinase"/>
    <property type="match status" value="1"/>
</dbReference>
<evidence type="ECO:0000256" key="15">
    <source>
        <dbReference type="ARBA" id="ARBA00023136"/>
    </source>
</evidence>
<keyword evidence="24" id="KW-1185">Reference proteome</keyword>
<evidence type="ECO:0000256" key="12">
    <source>
        <dbReference type="ARBA" id="ARBA00022777"/>
    </source>
</evidence>
<evidence type="ECO:0000259" key="22">
    <source>
        <dbReference type="Pfam" id="PF08263"/>
    </source>
</evidence>
<dbReference type="InterPro" id="IPR017441">
    <property type="entry name" value="Protein_kinase_ATP_BS"/>
</dbReference>
<dbReference type="Gene3D" id="3.80.10.10">
    <property type="entry name" value="Ribonuclease Inhibitor"/>
    <property type="match status" value="2"/>
</dbReference>
<evidence type="ECO:0000256" key="20">
    <source>
        <dbReference type="SAM" id="SignalP"/>
    </source>
</evidence>
<accession>A0A5J5BQI0</accession>
<sequence>MSNEQIQFIAVTVFLSVAFCALPSTLPLDCKNLTDCQSLLKFKEGLSDPDGHLQAWNITSFFCNWTGVTCHPHLQNRVVALELINMGLRGRISPYISNLSLLTTLSLQDNSFYGDIPTSLGNLYELTYVNMSGNKLEGSIPGALQGSLPASIGDLSKDLYYLNLLNNRISGEIPDGIGNLSSLVSLYLKDNFLNGMIPATIGKLEQLQRLLLGQNKLIGPISKDMGQMVNLGLLDLDANMISGSIPFTLGNLSNLRYLLLSRNRLSGNIPLEITQCSNLMQLDLSYNNLQGSLPTEISRFLNLALSLNLSNNNLEGELPASIGNLASVQAIDLSENKFSRAIPSAIGKCISLEYLNLSNNMLEGTIPDSLKQITHLAVLDLAFNKLSGNVPFWIRDNQMIKYLNLSYNRLTGKVPNTGRFENLGRSSFIGNAGLCSDSETLGLPQCKVEKQKHKKRKWAYYVLEISISCALLFFVFVVVFVCLRYFKSEIEESEASVLMASPRHYGSRTFTQRELEIATGGFDEANLLGKGSFGSVYKANIDEGKTILAVKVLHKEYKPKGYASSTGFLHGSIGYIPPEYGQGIEVSTMGDVYSFGVMMLEMITRKRPTSEMFSNGLDPRKWVLSAFPNHILDVVDISLVQEAGAKDVRGALSRLEQCCTHMLDVGIMCTEKNPRERPPISLVAKRLKNAWKEMGFEA</sequence>
<keyword evidence="16" id="KW-0675">Receptor</keyword>
<evidence type="ECO:0000256" key="3">
    <source>
        <dbReference type="ARBA" id="ARBA00012513"/>
    </source>
</evidence>
<proteinExistence type="predicted"/>
<dbReference type="InterPro" id="IPR001611">
    <property type="entry name" value="Leu-rich_rpt"/>
</dbReference>
<evidence type="ECO:0000256" key="13">
    <source>
        <dbReference type="ARBA" id="ARBA00022840"/>
    </source>
</evidence>
<evidence type="ECO:0000256" key="17">
    <source>
        <dbReference type="ARBA" id="ARBA00023180"/>
    </source>
</evidence>
<organism evidence="23 24">
    <name type="scientific">Nyssa sinensis</name>
    <dbReference type="NCBI Taxonomy" id="561372"/>
    <lineage>
        <taxon>Eukaryota</taxon>
        <taxon>Viridiplantae</taxon>
        <taxon>Streptophyta</taxon>
        <taxon>Embryophyta</taxon>
        <taxon>Tracheophyta</taxon>
        <taxon>Spermatophyta</taxon>
        <taxon>Magnoliopsida</taxon>
        <taxon>eudicotyledons</taxon>
        <taxon>Gunneridae</taxon>
        <taxon>Pentapetalae</taxon>
        <taxon>asterids</taxon>
        <taxon>Cornales</taxon>
        <taxon>Nyssaceae</taxon>
        <taxon>Nyssa</taxon>
    </lineage>
</organism>
<dbReference type="EMBL" id="CM018033">
    <property type="protein sequence ID" value="KAA8545108.1"/>
    <property type="molecule type" value="Genomic_DNA"/>
</dbReference>
<dbReference type="EC" id="2.7.11.1" evidence="3"/>
<evidence type="ECO:0000256" key="10">
    <source>
        <dbReference type="ARBA" id="ARBA00022737"/>
    </source>
</evidence>
<name>A0A5J5BQI0_9ASTE</name>
<evidence type="ECO:0000256" key="8">
    <source>
        <dbReference type="ARBA" id="ARBA00022692"/>
    </source>
</evidence>
<dbReference type="InterPro" id="IPR003591">
    <property type="entry name" value="Leu-rich_rpt_typical-subtyp"/>
</dbReference>
<gene>
    <name evidence="23" type="ORF">F0562_019892</name>
</gene>
<dbReference type="Pfam" id="PF13855">
    <property type="entry name" value="LRR_8"/>
    <property type="match status" value="2"/>
</dbReference>
<dbReference type="Pfam" id="PF08263">
    <property type="entry name" value="LRRNT_2"/>
    <property type="match status" value="1"/>
</dbReference>
<keyword evidence="15 19" id="KW-0472">Membrane</keyword>
<feature type="signal peptide" evidence="20">
    <location>
        <begin position="1"/>
        <end position="27"/>
    </location>
</feature>
<reference evidence="23 24" key="1">
    <citation type="submission" date="2019-09" db="EMBL/GenBank/DDBJ databases">
        <title>A chromosome-level genome assembly of the Chinese tupelo Nyssa sinensis.</title>
        <authorList>
            <person name="Yang X."/>
            <person name="Kang M."/>
            <person name="Yang Y."/>
            <person name="Xiong H."/>
            <person name="Wang M."/>
            <person name="Zhang Z."/>
            <person name="Wang Z."/>
            <person name="Wu H."/>
            <person name="Ma T."/>
            <person name="Liu J."/>
            <person name="Xi Z."/>
        </authorList>
    </citation>
    <scope>NUCLEOTIDE SEQUENCE [LARGE SCALE GENOMIC DNA]</scope>
    <source>
        <strain evidence="23">J267</strain>
        <tissue evidence="23">Leaf</tissue>
    </source>
</reference>
<evidence type="ECO:0000313" key="23">
    <source>
        <dbReference type="EMBL" id="KAA8545108.1"/>
    </source>
</evidence>
<evidence type="ECO:0000256" key="1">
    <source>
        <dbReference type="ARBA" id="ARBA00004162"/>
    </source>
</evidence>
<evidence type="ECO:0000256" key="4">
    <source>
        <dbReference type="ARBA" id="ARBA00022475"/>
    </source>
</evidence>
<keyword evidence="6" id="KW-0433">Leucine-rich repeat</keyword>
<keyword evidence="13 18" id="KW-0067">ATP-binding</keyword>
<feature type="binding site" evidence="18">
    <location>
        <position position="551"/>
    </location>
    <ligand>
        <name>ATP</name>
        <dbReference type="ChEBI" id="CHEBI:30616"/>
    </ligand>
</feature>
<keyword evidence="8 19" id="KW-0812">Transmembrane</keyword>
<dbReference type="GO" id="GO:0005524">
    <property type="term" value="F:ATP binding"/>
    <property type="evidence" value="ECO:0007669"/>
    <property type="project" value="UniProtKB-UniRule"/>
</dbReference>
<dbReference type="SMART" id="SM00369">
    <property type="entry name" value="LRR_TYP"/>
    <property type="match status" value="4"/>
</dbReference>
<evidence type="ECO:0000256" key="14">
    <source>
        <dbReference type="ARBA" id="ARBA00022989"/>
    </source>
</evidence>
<dbReference type="SUPFAM" id="SSF52047">
    <property type="entry name" value="RNI-like"/>
    <property type="match status" value="1"/>
</dbReference>
<dbReference type="PROSITE" id="PS00107">
    <property type="entry name" value="PROTEIN_KINASE_ATP"/>
    <property type="match status" value="1"/>
</dbReference>
<dbReference type="PANTHER" id="PTHR27000:SF777">
    <property type="entry name" value="PROTEIN KINASE DOMAIN-CONTAINING PROTEIN"/>
    <property type="match status" value="1"/>
</dbReference>
<evidence type="ECO:0000256" key="11">
    <source>
        <dbReference type="ARBA" id="ARBA00022741"/>
    </source>
</evidence>
<evidence type="ECO:0000256" key="7">
    <source>
        <dbReference type="ARBA" id="ARBA00022679"/>
    </source>
</evidence>
<keyword evidence="4" id="KW-1003">Cell membrane</keyword>
<dbReference type="InterPro" id="IPR011009">
    <property type="entry name" value="Kinase-like_dom_sf"/>
</dbReference>
<dbReference type="AlphaFoldDB" id="A0A5J5BQI0"/>
<keyword evidence="5" id="KW-0723">Serine/threonine-protein kinase</keyword>
<keyword evidence="12" id="KW-0418">Kinase</keyword>
<dbReference type="GO" id="GO:0005886">
    <property type="term" value="C:plasma membrane"/>
    <property type="evidence" value="ECO:0007669"/>
    <property type="project" value="UniProtKB-SubCell"/>
</dbReference>
<keyword evidence="10" id="KW-0677">Repeat</keyword>
<evidence type="ECO:0000256" key="2">
    <source>
        <dbReference type="ARBA" id="ARBA00004479"/>
    </source>
</evidence>
<dbReference type="SUPFAM" id="SSF56112">
    <property type="entry name" value="Protein kinase-like (PK-like)"/>
    <property type="match status" value="1"/>
</dbReference>
<keyword evidence="14 19" id="KW-1133">Transmembrane helix</keyword>
<evidence type="ECO:0000313" key="24">
    <source>
        <dbReference type="Proteomes" id="UP000325577"/>
    </source>
</evidence>
<evidence type="ECO:0000256" key="16">
    <source>
        <dbReference type="ARBA" id="ARBA00023170"/>
    </source>
</evidence>